<dbReference type="VEuPathDB" id="VectorBase:AAEL024289"/>
<dbReference type="InterPro" id="IPR046350">
    <property type="entry name" value="Cystatin_sf"/>
</dbReference>
<evidence type="ECO:0000259" key="5">
    <source>
        <dbReference type="Pfam" id="PF10551"/>
    </source>
</evidence>
<accession>Q17C92</accession>
<feature type="domain" description="FLYWCH-type" evidence="4">
    <location>
        <begin position="23"/>
        <end position="90"/>
    </location>
</feature>
<name>Q17C92_AEDAE</name>
<protein>
    <submittedName>
        <fullName evidence="6">AAEL004647-PA</fullName>
    </submittedName>
</protein>
<evidence type="ECO:0000259" key="4">
    <source>
        <dbReference type="Pfam" id="PF04500"/>
    </source>
</evidence>
<dbReference type="Proteomes" id="UP000682892">
    <property type="component" value="Chromosome 1"/>
</dbReference>
<dbReference type="HOGENOM" id="CLU_015060_1_1_1"/>
<dbReference type="OMA" id="CYFHFAQ"/>
<dbReference type="GO" id="GO:0008270">
    <property type="term" value="F:zinc ion binding"/>
    <property type="evidence" value="ECO:0007669"/>
    <property type="project" value="UniProtKB-KW"/>
</dbReference>
<evidence type="ECO:0000256" key="3">
    <source>
        <dbReference type="ARBA" id="ARBA00022833"/>
    </source>
</evidence>
<dbReference type="InterPro" id="IPR007588">
    <property type="entry name" value="Znf_FLYWCH"/>
</dbReference>
<dbReference type="Pfam" id="PF04500">
    <property type="entry name" value="FLYWCH"/>
    <property type="match status" value="1"/>
</dbReference>
<dbReference type="Pfam" id="PF10551">
    <property type="entry name" value="MULE"/>
    <property type="match status" value="1"/>
</dbReference>
<dbReference type="EMBL" id="CH477310">
    <property type="protein sequence ID" value="EAT43983.1"/>
    <property type="molecule type" value="Genomic_DNA"/>
</dbReference>
<reference evidence="6" key="2">
    <citation type="journal article" date="2007" name="Science">
        <title>Genome sequence of Aedes aegypti, a major arbovirus vector.</title>
        <authorList>
            <person name="Nene V."/>
            <person name="Wortman J.R."/>
            <person name="Lawson D."/>
            <person name="Haas B."/>
            <person name="Kodira C."/>
            <person name="Tu Z.J."/>
            <person name="Loftus B."/>
            <person name="Xi Z."/>
            <person name="Megy K."/>
            <person name="Grabherr M."/>
            <person name="Ren Q."/>
            <person name="Zdobnov E.M."/>
            <person name="Lobo N.F."/>
            <person name="Campbell K.S."/>
            <person name="Brown S.E."/>
            <person name="Bonaldo M.F."/>
            <person name="Zhu J."/>
            <person name="Sinkins S.P."/>
            <person name="Hogenkamp D.G."/>
            <person name="Amedeo P."/>
            <person name="Arensburger P."/>
            <person name="Atkinson P.W."/>
            <person name="Bidwell S."/>
            <person name="Biedler J."/>
            <person name="Birney E."/>
            <person name="Bruggner R.V."/>
            <person name="Costas J."/>
            <person name="Coy M.R."/>
            <person name="Crabtree J."/>
            <person name="Crawford M."/>
            <person name="Debruyn B."/>
            <person name="Decaprio D."/>
            <person name="Eiglmeier K."/>
            <person name="Eisenstadt E."/>
            <person name="El-Dorry H."/>
            <person name="Gelbart W.M."/>
            <person name="Gomes S.L."/>
            <person name="Hammond M."/>
            <person name="Hannick L.I."/>
            <person name="Hogan J.R."/>
            <person name="Holmes M.H."/>
            <person name="Jaffe D."/>
            <person name="Johnston J.S."/>
            <person name="Kennedy R.C."/>
            <person name="Koo H."/>
            <person name="Kravitz S."/>
            <person name="Kriventseva E.V."/>
            <person name="Kulp D."/>
            <person name="Labutti K."/>
            <person name="Lee E."/>
            <person name="Li S."/>
            <person name="Lovin D.D."/>
            <person name="Mao C."/>
            <person name="Mauceli E."/>
            <person name="Menck C.F."/>
            <person name="Miller J.R."/>
            <person name="Montgomery P."/>
            <person name="Mori A."/>
            <person name="Nascimento A.L."/>
            <person name="Naveira H.F."/>
            <person name="Nusbaum C."/>
            <person name="O'leary S."/>
            <person name="Orvis J."/>
            <person name="Pertea M."/>
            <person name="Quesneville H."/>
            <person name="Reidenbach K.R."/>
            <person name="Rogers Y.H."/>
            <person name="Roth C.W."/>
            <person name="Schneider J.R."/>
            <person name="Schatz M."/>
            <person name="Shumway M."/>
            <person name="Stanke M."/>
            <person name="Stinson E.O."/>
            <person name="Tubio J.M."/>
            <person name="Vanzee J.P."/>
            <person name="Verjovski-Almeida S."/>
            <person name="Werner D."/>
            <person name="White O."/>
            <person name="Wyder S."/>
            <person name="Zeng Q."/>
            <person name="Zhao Q."/>
            <person name="Zhao Y."/>
            <person name="Hill C.A."/>
            <person name="Raikhel A.S."/>
            <person name="Soares M.B."/>
            <person name="Knudson D.L."/>
            <person name="Lee N.H."/>
            <person name="Galagan J."/>
            <person name="Salzberg S.L."/>
            <person name="Paulsen I.T."/>
            <person name="Dimopoulos G."/>
            <person name="Collins F.H."/>
            <person name="Birren B."/>
            <person name="Fraser-Liggett C.M."/>
            <person name="Severson D.W."/>
        </authorList>
    </citation>
    <scope>NUCLEOTIDE SEQUENCE [LARGE SCALE GENOMIC DNA]</scope>
    <source>
        <strain evidence="6">Liverpool</strain>
    </source>
</reference>
<proteinExistence type="predicted"/>
<keyword evidence="2" id="KW-0863">Zinc-finger</keyword>
<dbReference type="PhylomeDB" id="Q17C92"/>
<dbReference type="AlphaFoldDB" id="Q17C92"/>
<dbReference type="eggNOG" id="ENOG502S0E9">
    <property type="taxonomic scope" value="Eukaryota"/>
</dbReference>
<dbReference type="SUPFAM" id="SSF54403">
    <property type="entry name" value="Cystatin/monellin"/>
    <property type="match status" value="1"/>
</dbReference>
<evidence type="ECO:0000256" key="1">
    <source>
        <dbReference type="ARBA" id="ARBA00022723"/>
    </source>
</evidence>
<dbReference type="Gene3D" id="2.20.25.240">
    <property type="match status" value="1"/>
</dbReference>
<keyword evidence="1" id="KW-0479">Metal-binding</keyword>
<dbReference type="PaxDb" id="7159-AAEL004647-PA"/>
<dbReference type="Gene3D" id="3.10.450.10">
    <property type="match status" value="1"/>
</dbReference>
<reference evidence="6" key="3">
    <citation type="submission" date="2012-09" db="EMBL/GenBank/DDBJ databases">
        <authorList>
            <consortium name="VectorBase"/>
        </authorList>
    </citation>
    <scope>NUCLEOTIDE SEQUENCE</scope>
    <source>
        <strain evidence="6">Liverpool</strain>
    </source>
</reference>
<reference evidence="6" key="1">
    <citation type="submission" date="2005-10" db="EMBL/GenBank/DDBJ databases">
        <authorList>
            <person name="Loftus B.J."/>
            <person name="Nene V.M."/>
            <person name="Hannick L.I."/>
            <person name="Bidwell S."/>
            <person name="Haas B."/>
            <person name="Amedeo P."/>
            <person name="Orvis J."/>
            <person name="Wortman J.R."/>
            <person name="White O.R."/>
            <person name="Salzberg S."/>
            <person name="Shumway M."/>
            <person name="Koo H."/>
            <person name="Zhao Y."/>
            <person name="Holmes M."/>
            <person name="Miller J."/>
            <person name="Schatz M."/>
            <person name="Pop M."/>
            <person name="Pai G."/>
            <person name="Utterback T."/>
            <person name="Rogers Y.-H."/>
            <person name="Kravitz S."/>
            <person name="Fraser C.M."/>
        </authorList>
    </citation>
    <scope>NUCLEOTIDE SEQUENCE</scope>
    <source>
        <strain evidence="6">Liverpool</strain>
    </source>
</reference>
<gene>
    <name evidence="6" type="ORF">AaeL_AAEL004647</name>
</gene>
<evidence type="ECO:0000313" key="7">
    <source>
        <dbReference type="Proteomes" id="UP000682892"/>
    </source>
</evidence>
<dbReference type="PANTHER" id="PTHR47160:SF10">
    <property type="entry name" value="MULE TRANSPOSASE DOMAIN-CONTAINING PROTEIN"/>
    <property type="match status" value="1"/>
</dbReference>
<feature type="domain" description="MULE transposase" evidence="5">
    <location>
        <begin position="210"/>
        <end position="311"/>
    </location>
</feature>
<dbReference type="PANTHER" id="PTHR47160">
    <property type="entry name" value="PUTATIVE-RELATED"/>
    <property type="match status" value="1"/>
</dbReference>
<dbReference type="VEuPathDB" id="VectorBase:AAEL026466"/>
<keyword evidence="3" id="KW-0862">Zinc</keyword>
<dbReference type="InterPro" id="IPR018289">
    <property type="entry name" value="MULE_transposase_dom"/>
</dbReference>
<evidence type="ECO:0000313" key="6">
    <source>
        <dbReference type="EMBL" id="EAT43983.1"/>
    </source>
</evidence>
<evidence type="ECO:0000256" key="2">
    <source>
        <dbReference type="ARBA" id="ARBA00022771"/>
    </source>
</evidence>
<organism evidence="6 7">
    <name type="scientific">Aedes aegypti</name>
    <name type="common">Yellowfever mosquito</name>
    <name type="synonym">Culex aegypti</name>
    <dbReference type="NCBI Taxonomy" id="7159"/>
    <lineage>
        <taxon>Eukaryota</taxon>
        <taxon>Metazoa</taxon>
        <taxon>Ecdysozoa</taxon>
        <taxon>Arthropoda</taxon>
        <taxon>Hexapoda</taxon>
        <taxon>Insecta</taxon>
        <taxon>Pterygota</taxon>
        <taxon>Neoptera</taxon>
        <taxon>Endopterygota</taxon>
        <taxon>Diptera</taxon>
        <taxon>Nematocera</taxon>
        <taxon>Culicoidea</taxon>
        <taxon>Culicidae</taxon>
        <taxon>Culicinae</taxon>
        <taxon>Aedini</taxon>
        <taxon>Aedes</taxon>
        <taxon>Stegomyia</taxon>
    </lineage>
</organism>
<sequence length="552" mass="63405">MNSSDEEFAGFSDEEDVPVLKLITSQKGKQMLSVNGTLFNLNKQANEHFYWECASRKHEKTSDTGCKSRVITHLQNGAHVLIDHKTAHNHDVNPLDEMENEYKTELKRTALASREVPSKIIREVSTRHEPIVQTRSSTRAQKMMISRKRATINAGLRVVEQDGEFVIPDELKQTLDGQLFLQKYIHDENNRIMIFTTISNLRRLAASRYWLVDGTFATVPLQFTQMYSIHGSVQYQDLDAVVPLVFMLLSNKTQEIYTCAFEALLEIAQEAEINLHPKYVIADFEKAVVNVVKEIFPDAECYLCYFHFAQNLIKQLSFRGLKSMYSSDTNVYMAVKRLQALSFLPYPRISAAFESVKGHITQKLAGFLEYFSVTYVSGLNNNKRPTYHPALWSNYIAVKEKLPLTTNSLEAWHRRWTEVVGDNHLSITNIIIELRKEQKEIEGRILRITQAMEPVISTVPEPIRLGGERPIEALTVEHHEFIKAALDGTGTHAGRQYQVVRSTERVVAGLMFTFVINFEDDETQQLYKITAWTRPWMPDKGEALKLTFERHE</sequence>